<dbReference type="RefSeq" id="WP_199705597.1">
    <property type="nucleotide sequence ID" value="NZ_JAEMNV010000005.1"/>
</dbReference>
<dbReference type="Gene3D" id="3.40.710.10">
    <property type="entry name" value="DD-peptidase/beta-lactamase superfamily"/>
    <property type="match status" value="1"/>
</dbReference>
<evidence type="ECO:0000313" key="4">
    <source>
        <dbReference type="EMBL" id="MBJ8340734.1"/>
    </source>
</evidence>
<feature type="chain" id="PRO_5039028650" evidence="2">
    <location>
        <begin position="19"/>
        <end position="422"/>
    </location>
</feature>
<proteinExistence type="predicted"/>
<dbReference type="InterPro" id="IPR001466">
    <property type="entry name" value="Beta-lactam-related"/>
</dbReference>
<comment type="caution">
    <text evidence="4">The sequence shown here is derived from an EMBL/GenBank/DDBJ whole genome shotgun (WGS) entry which is preliminary data.</text>
</comment>
<reference evidence="4" key="1">
    <citation type="submission" date="2020-12" db="EMBL/GenBank/DDBJ databases">
        <title>Antrihabitans popcorni sp. nov. and Antrihabitans auranticaus sp. nov., isolated from a larva cave.</title>
        <authorList>
            <person name="Lee S.D."/>
            <person name="Kim I.S."/>
        </authorList>
    </citation>
    <scope>NUCLEOTIDE SEQUENCE</scope>
    <source>
        <strain evidence="4">YC3-6</strain>
    </source>
</reference>
<dbReference type="PROSITE" id="PS51257">
    <property type="entry name" value="PROKAR_LIPOPROTEIN"/>
    <property type="match status" value="1"/>
</dbReference>
<feature type="compositionally biased region" description="Low complexity" evidence="1">
    <location>
        <begin position="25"/>
        <end position="35"/>
    </location>
</feature>
<dbReference type="Proteomes" id="UP000655868">
    <property type="component" value="Unassembled WGS sequence"/>
</dbReference>
<evidence type="ECO:0000256" key="1">
    <source>
        <dbReference type="SAM" id="MobiDB-lite"/>
    </source>
</evidence>
<keyword evidence="5" id="KW-1185">Reference proteome</keyword>
<dbReference type="InterPro" id="IPR050491">
    <property type="entry name" value="AmpC-like"/>
</dbReference>
<evidence type="ECO:0000313" key="5">
    <source>
        <dbReference type="Proteomes" id="UP000655868"/>
    </source>
</evidence>
<gene>
    <name evidence="4" type="ORF">JGU71_17720</name>
</gene>
<name>A0A934NSK8_9NOCA</name>
<dbReference type="InterPro" id="IPR012338">
    <property type="entry name" value="Beta-lactam/transpept-like"/>
</dbReference>
<dbReference type="SUPFAM" id="SSF56601">
    <property type="entry name" value="beta-lactamase/transpeptidase-like"/>
    <property type="match status" value="1"/>
</dbReference>
<protein>
    <submittedName>
        <fullName evidence="4">Beta-lactamase family protein</fullName>
    </submittedName>
</protein>
<feature type="signal peptide" evidence="2">
    <location>
        <begin position="1"/>
        <end position="18"/>
    </location>
</feature>
<dbReference type="PANTHER" id="PTHR46825:SF7">
    <property type="entry name" value="D-ALANYL-D-ALANINE CARBOXYPEPTIDASE"/>
    <property type="match status" value="1"/>
</dbReference>
<accession>A0A934NSK8</accession>
<organism evidence="4 5">
    <name type="scientific">Antrihabitans stalagmiti</name>
    <dbReference type="NCBI Taxonomy" id="2799499"/>
    <lineage>
        <taxon>Bacteria</taxon>
        <taxon>Bacillati</taxon>
        <taxon>Actinomycetota</taxon>
        <taxon>Actinomycetes</taxon>
        <taxon>Mycobacteriales</taxon>
        <taxon>Nocardiaceae</taxon>
        <taxon>Antrihabitans</taxon>
    </lineage>
</organism>
<sequence length="422" mass="45630">MSISRNVLVFACAIGLLAACTSNESSSGSETDSQSAGAAATTIESSDPAKAEAITKIVRDYMEEAHLKAVIYRVTVDGKEIVTAAEGESMTGVPATTDMHFRNGAVAISYVSTLLLQLVDEKKVALEDKLSKYLPDLPNADRVTLHQLAQMTSGYQDFVIGNEEFAKMALADPFKAWTTEEQLALAINKPLWYEPGTNWDYAHTNYVILGLVIAKVTGKTLEEALQEKVLDPLGLKNTKPSLLAEIPAPALHAFSSERRGYFNIPEGTSFYEESTGWNPSWTISQGAIQTSNIYDLETSAVAIGTGKLLSPESYKLMTSTDLRGKTTAIPGCVNCRPLDDFQTYGLGLWITGDWLYQNPLFFGYAAVNAYLPSQKIAIAVAVTYKEQAFSADGGYSNGGDALFRKIGAYLAPDDAPPIKPAN</sequence>
<evidence type="ECO:0000259" key="3">
    <source>
        <dbReference type="Pfam" id="PF00144"/>
    </source>
</evidence>
<evidence type="ECO:0000256" key="2">
    <source>
        <dbReference type="SAM" id="SignalP"/>
    </source>
</evidence>
<keyword evidence="2" id="KW-0732">Signal</keyword>
<feature type="domain" description="Beta-lactamase-related" evidence="3">
    <location>
        <begin position="55"/>
        <end position="388"/>
    </location>
</feature>
<dbReference type="PANTHER" id="PTHR46825">
    <property type="entry name" value="D-ALANYL-D-ALANINE-CARBOXYPEPTIDASE/ENDOPEPTIDASE AMPH"/>
    <property type="match status" value="1"/>
</dbReference>
<dbReference type="EMBL" id="JAEMNV010000005">
    <property type="protein sequence ID" value="MBJ8340734.1"/>
    <property type="molecule type" value="Genomic_DNA"/>
</dbReference>
<feature type="region of interest" description="Disordered" evidence="1">
    <location>
        <begin position="25"/>
        <end position="44"/>
    </location>
</feature>
<dbReference type="AlphaFoldDB" id="A0A934NSK8"/>
<dbReference type="Pfam" id="PF00144">
    <property type="entry name" value="Beta-lactamase"/>
    <property type="match status" value="1"/>
</dbReference>